<keyword evidence="3" id="KW-1185">Reference proteome</keyword>
<keyword evidence="1" id="KW-0472">Membrane</keyword>
<evidence type="ECO:0000313" key="3">
    <source>
        <dbReference type="Proteomes" id="UP000800035"/>
    </source>
</evidence>
<dbReference type="Proteomes" id="UP000800035">
    <property type="component" value="Unassembled WGS sequence"/>
</dbReference>
<evidence type="ECO:0000313" key="2">
    <source>
        <dbReference type="EMBL" id="KAF1957705.1"/>
    </source>
</evidence>
<dbReference type="EMBL" id="ML976988">
    <property type="protein sequence ID" value="KAF1957705.1"/>
    <property type="molecule type" value="Genomic_DNA"/>
</dbReference>
<protein>
    <recommendedName>
        <fullName evidence="4">Transmembrane protein</fullName>
    </recommendedName>
</protein>
<feature type="transmembrane region" description="Helical" evidence="1">
    <location>
        <begin position="21"/>
        <end position="42"/>
    </location>
</feature>
<dbReference type="AlphaFoldDB" id="A0A6A5TYK0"/>
<evidence type="ECO:0000256" key="1">
    <source>
        <dbReference type="SAM" id="Phobius"/>
    </source>
</evidence>
<gene>
    <name evidence="2" type="ORF">CC80DRAFT_32275</name>
</gene>
<proteinExistence type="predicted"/>
<accession>A0A6A5TYK0</accession>
<organism evidence="2 3">
    <name type="scientific">Byssothecium circinans</name>
    <dbReference type="NCBI Taxonomy" id="147558"/>
    <lineage>
        <taxon>Eukaryota</taxon>
        <taxon>Fungi</taxon>
        <taxon>Dikarya</taxon>
        <taxon>Ascomycota</taxon>
        <taxon>Pezizomycotina</taxon>
        <taxon>Dothideomycetes</taxon>
        <taxon>Pleosporomycetidae</taxon>
        <taxon>Pleosporales</taxon>
        <taxon>Massarineae</taxon>
        <taxon>Massarinaceae</taxon>
        <taxon>Byssothecium</taxon>
    </lineage>
</organism>
<evidence type="ECO:0008006" key="4">
    <source>
        <dbReference type="Google" id="ProtNLM"/>
    </source>
</evidence>
<sequence length="60" mass="6933">MVSWRKRLIFGQSHGGVSFSSFFPLLFLVLFFVFLLRWHYYWCRIFDAAPLCLSGVGGGV</sequence>
<keyword evidence="1" id="KW-0812">Transmembrane</keyword>
<name>A0A6A5TYK0_9PLEO</name>
<reference evidence="2" key="1">
    <citation type="journal article" date="2020" name="Stud. Mycol.">
        <title>101 Dothideomycetes genomes: a test case for predicting lifestyles and emergence of pathogens.</title>
        <authorList>
            <person name="Haridas S."/>
            <person name="Albert R."/>
            <person name="Binder M."/>
            <person name="Bloem J."/>
            <person name="Labutti K."/>
            <person name="Salamov A."/>
            <person name="Andreopoulos B."/>
            <person name="Baker S."/>
            <person name="Barry K."/>
            <person name="Bills G."/>
            <person name="Bluhm B."/>
            <person name="Cannon C."/>
            <person name="Castanera R."/>
            <person name="Culley D."/>
            <person name="Daum C."/>
            <person name="Ezra D."/>
            <person name="Gonzalez J."/>
            <person name="Henrissat B."/>
            <person name="Kuo A."/>
            <person name="Liang C."/>
            <person name="Lipzen A."/>
            <person name="Lutzoni F."/>
            <person name="Magnuson J."/>
            <person name="Mondo S."/>
            <person name="Nolan M."/>
            <person name="Ohm R."/>
            <person name="Pangilinan J."/>
            <person name="Park H.-J."/>
            <person name="Ramirez L."/>
            <person name="Alfaro M."/>
            <person name="Sun H."/>
            <person name="Tritt A."/>
            <person name="Yoshinaga Y."/>
            <person name="Zwiers L.-H."/>
            <person name="Turgeon B."/>
            <person name="Goodwin S."/>
            <person name="Spatafora J."/>
            <person name="Crous P."/>
            <person name="Grigoriev I."/>
        </authorList>
    </citation>
    <scope>NUCLEOTIDE SEQUENCE</scope>
    <source>
        <strain evidence="2">CBS 675.92</strain>
    </source>
</reference>
<keyword evidence="1" id="KW-1133">Transmembrane helix</keyword>